<dbReference type="EMBL" id="JAANHS010000011">
    <property type="protein sequence ID" value="NHB77817.1"/>
    <property type="molecule type" value="Genomic_DNA"/>
</dbReference>
<sequence>MNKFVAPMLALAMTAGAAYAGGPVVIEEEGQPEVVANTPRSGWIVPVVVGLVLIAALASSSDDDDGGETGQ</sequence>
<protein>
    <recommendedName>
        <fullName evidence="5">Ferrochelatase</fullName>
    </recommendedName>
</protein>
<keyword evidence="4" id="KW-1185">Reference proteome</keyword>
<dbReference type="RefSeq" id="WP_166403834.1">
    <property type="nucleotide sequence ID" value="NZ_JAANHS010000011.1"/>
</dbReference>
<comment type="caution">
    <text evidence="3">The sequence shown here is derived from an EMBL/GenBank/DDBJ whole genome shotgun (WGS) entry which is preliminary data.</text>
</comment>
<organism evidence="3 4">
    <name type="scientific">Rhodobacter calidifons</name>
    <dbReference type="NCBI Taxonomy" id="2715277"/>
    <lineage>
        <taxon>Bacteria</taxon>
        <taxon>Pseudomonadati</taxon>
        <taxon>Pseudomonadota</taxon>
        <taxon>Alphaproteobacteria</taxon>
        <taxon>Rhodobacterales</taxon>
        <taxon>Rhodobacter group</taxon>
        <taxon>Rhodobacter</taxon>
    </lineage>
</organism>
<reference evidence="3 4" key="1">
    <citation type="journal article" date="2022" name="Microorganisms">
        <title>Genome Sequence and Characterization of a Xanthorhodopsin-Containing, Aerobic Anoxygenic Phototrophic Rhodobacter Species, Isolated from Mesophilic Conditions at Yellowstone National Park.</title>
        <authorList>
            <person name="Kyndt J.A."/>
            <person name="Robertson S."/>
            <person name="Shoffstall I.B."/>
            <person name="Ramaley R.F."/>
            <person name="Meyer T.E."/>
        </authorList>
    </citation>
    <scope>NUCLEOTIDE SEQUENCE [LARGE SCALE GENOMIC DNA]</scope>
    <source>
        <strain evidence="3 4">M37P</strain>
    </source>
</reference>
<feature type="chain" id="PRO_5047111032" description="Ferrochelatase" evidence="2">
    <location>
        <begin position="21"/>
        <end position="71"/>
    </location>
</feature>
<dbReference type="Proteomes" id="UP001515660">
    <property type="component" value="Unassembled WGS sequence"/>
</dbReference>
<keyword evidence="1" id="KW-0472">Membrane</keyword>
<feature type="signal peptide" evidence="2">
    <location>
        <begin position="1"/>
        <end position="20"/>
    </location>
</feature>
<keyword evidence="2" id="KW-0732">Signal</keyword>
<gene>
    <name evidence="3" type="ORF">G8O29_13925</name>
</gene>
<evidence type="ECO:0000313" key="3">
    <source>
        <dbReference type="EMBL" id="NHB77817.1"/>
    </source>
</evidence>
<evidence type="ECO:0008006" key="5">
    <source>
        <dbReference type="Google" id="ProtNLM"/>
    </source>
</evidence>
<evidence type="ECO:0000256" key="2">
    <source>
        <dbReference type="SAM" id="SignalP"/>
    </source>
</evidence>
<name>A0ABX0GAD9_9RHOB</name>
<keyword evidence="1" id="KW-0812">Transmembrane</keyword>
<evidence type="ECO:0000313" key="4">
    <source>
        <dbReference type="Proteomes" id="UP001515660"/>
    </source>
</evidence>
<feature type="transmembrane region" description="Helical" evidence="1">
    <location>
        <begin position="44"/>
        <end position="61"/>
    </location>
</feature>
<proteinExistence type="predicted"/>
<accession>A0ABX0GAD9</accession>
<evidence type="ECO:0000256" key="1">
    <source>
        <dbReference type="SAM" id="Phobius"/>
    </source>
</evidence>
<keyword evidence="1" id="KW-1133">Transmembrane helix</keyword>